<sequence length="326" mass="36414">MMSNNSSRSSKVVCITGGAGDPYKVGLLKNLPDADSRLQLFEADIYNPDEFDLAIKGCEFVFHVATPLQHNHQSSQYKNTTEAAIAGVRSIVESCIRSGTVKRLIYTATVVAASPLKEDGSGFKDVMDESCWTPLNLHFSYSNDQWMAYAESKTLAEKEILSFGNKDVNGGVMEVVTLACGLVGGDTIHSYLPESTAVLISQLPVPYNSARFQALKYLQALLGMIPILHIDDVVEAHHFCMDQPSLKGRYLCANGYVTTTEIADYYRQYYPQLEIEQESEEDEEVERTVTWGSTKLNDMGFVYKYDIKKILDDSIEYARKFGDLIK</sequence>
<protein>
    <submittedName>
        <fullName evidence="4">3-beta hydroxysteroid dehydrogenase/isomerase</fullName>
    </submittedName>
</protein>
<dbReference type="Gene3D" id="3.40.50.720">
    <property type="entry name" value="NAD(P)-binding Rossmann-like Domain"/>
    <property type="match status" value="1"/>
</dbReference>
<evidence type="ECO:0000259" key="3">
    <source>
        <dbReference type="Pfam" id="PF01073"/>
    </source>
</evidence>
<dbReference type="InterPro" id="IPR036291">
    <property type="entry name" value="NAD(P)-bd_dom_sf"/>
</dbReference>
<accession>A0A200Q7I0</accession>
<dbReference type="InterPro" id="IPR050425">
    <property type="entry name" value="NAD(P)_dehydrat-like"/>
</dbReference>
<dbReference type="STRING" id="56857.A0A200Q7I0"/>
<dbReference type="Proteomes" id="UP000195402">
    <property type="component" value="Unassembled WGS sequence"/>
</dbReference>
<evidence type="ECO:0000256" key="1">
    <source>
        <dbReference type="ARBA" id="ARBA00023002"/>
    </source>
</evidence>
<dbReference type="PANTHER" id="PTHR10366">
    <property type="entry name" value="NAD DEPENDENT EPIMERASE/DEHYDRATASE"/>
    <property type="match status" value="1"/>
</dbReference>
<dbReference type="EMBL" id="MVGT01002832">
    <property type="protein sequence ID" value="OVA06402.1"/>
    <property type="molecule type" value="Genomic_DNA"/>
</dbReference>
<dbReference type="InterPro" id="IPR002225">
    <property type="entry name" value="3Beta_OHSteriod_DH/Estase"/>
</dbReference>
<dbReference type="OrthoDB" id="2735536at2759"/>
<dbReference type="SUPFAM" id="SSF51735">
    <property type="entry name" value="NAD(P)-binding Rossmann-fold domains"/>
    <property type="match status" value="1"/>
</dbReference>
<evidence type="ECO:0000256" key="2">
    <source>
        <dbReference type="RuleBase" id="RU004475"/>
    </source>
</evidence>
<dbReference type="GO" id="GO:0016616">
    <property type="term" value="F:oxidoreductase activity, acting on the CH-OH group of donors, NAD or NADP as acceptor"/>
    <property type="evidence" value="ECO:0007669"/>
    <property type="project" value="InterPro"/>
</dbReference>
<dbReference type="OMA" id="HMEDVCE"/>
<dbReference type="FunFam" id="3.40.50.720:FF:000645">
    <property type="entry name" value="Anthocyanidin reductase ((2S)-flavan-3-ol-forming)"/>
    <property type="match status" value="1"/>
</dbReference>
<keyword evidence="4" id="KW-0413">Isomerase</keyword>
<comment type="similarity">
    <text evidence="2">Belongs to the 3-beta-HSD family.</text>
</comment>
<evidence type="ECO:0000313" key="5">
    <source>
        <dbReference type="Proteomes" id="UP000195402"/>
    </source>
</evidence>
<dbReference type="AlphaFoldDB" id="A0A200Q7I0"/>
<reference evidence="4 5" key="1">
    <citation type="journal article" date="2017" name="Mol. Plant">
        <title>The Genome of Medicinal Plant Macleaya cordata Provides New Insights into Benzylisoquinoline Alkaloids Metabolism.</title>
        <authorList>
            <person name="Liu X."/>
            <person name="Liu Y."/>
            <person name="Huang P."/>
            <person name="Ma Y."/>
            <person name="Qing Z."/>
            <person name="Tang Q."/>
            <person name="Cao H."/>
            <person name="Cheng P."/>
            <person name="Zheng Y."/>
            <person name="Yuan Z."/>
            <person name="Zhou Y."/>
            <person name="Liu J."/>
            <person name="Tang Z."/>
            <person name="Zhuo Y."/>
            <person name="Zhang Y."/>
            <person name="Yu L."/>
            <person name="Huang J."/>
            <person name="Yang P."/>
            <person name="Peng Q."/>
            <person name="Zhang J."/>
            <person name="Jiang W."/>
            <person name="Zhang Z."/>
            <person name="Lin K."/>
            <person name="Ro D.K."/>
            <person name="Chen X."/>
            <person name="Xiong X."/>
            <person name="Shang Y."/>
            <person name="Huang S."/>
            <person name="Zeng J."/>
        </authorList>
    </citation>
    <scope>NUCLEOTIDE SEQUENCE [LARGE SCALE GENOMIC DNA]</scope>
    <source>
        <strain evidence="5">cv. BLH2017</strain>
        <tissue evidence="4">Root</tissue>
    </source>
</reference>
<comment type="caution">
    <text evidence="4">The sequence shown here is derived from an EMBL/GenBank/DDBJ whole genome shotgun (WGS) entry which is preliminary data.</text>
</comment>
<evidence type="ECO:0000313" key="4">
    <source>
        <dbReference type="EMBL" id="OVA06402.1"/>
    </source>
</evidence>
<proteinExistence type="inferred from homology"/>
<keyword evidence="5" id="KW-1185">Reference proteome</keyword>
<dbReference type="Pfam" id="PF01073">
    <property type="entry name" value="3Beta_HSD"/>
    <property type="match status" value="1"/>
</dbReference>
<organism evidence="4 5">
    <name type="scientific">Macleaya cordata</name>
    <name type="common">Five-seeded plume-poppy</name>
    <name type="synonym">Bocconia cordata</name>
    <dbReference type="NCBI Taxonomy" id="56857"/>
    <lineage>
        <taxon>Eukaryota</taxon>
        <taxon>Viridiplantae</taxon>
        <taxon>Streptophyta</taxon>
        <taxon>Embryophyta</taxon>
        <taxon>Tracheophyta</taxon>
        <taxon>Spermatophyta</taxon>
        <taxon>Magnoliopsida</taxon>
        <taxon>Ranunculales</taxon>
        <taxon>Papaveraceae</taxon>
        <taxon>Papaveroideae</taxon>
        <taxon>Macleaya</taxon>
    </lineage>
</organism>
<feature type="domain" description="3-beta hydroxysteroid dehydrogenase/isomerase" evidence="3">
    <location>
        <begin position="40"/>
        <end position="179"/>
    </location>
</feature>
<keyword evidence="1 2" id="KW-0560">Oxidoreductase</keyword>
<dbReference type="GO" id="GO:0016853">
    <property type="term" value="F:isomerase activity"/>
    <property type="evidence" value="ECO:0007669"/>
    <property type="project" value="UniProtKB-KW"/>
</dbReference>
<dbReference type="InParanoid" id="A0A200Q7I0"/>
<dbReference type="PANTHER" id="PTHR10366:SF696">
    <property type="entry name" value="OS07G0601900 PROTEIN"/>
    <property type="match status" value="1"/>
</dbReference>
<gene>
    <name evidence="4" type="ORF">BVC80_7235g1</name>
</gene>
<name>A0A200Q7I0_MACCD</name>
<dbReference type="GO" id="GO:0006694">
    <property type="term" value="P:steroid biosynthetic process"/>
    <property type="evidence" value="ECO:0007669"/>
    <property type="project" value="InterPro"/>
</dbReference>